<sequence length="77" mass="9162">MFDAQAWYLRDVILGSKKLPSRDEMAEHSQQTDYSLLPEMIEEQEQQFRDWDHHKNREIMAYRDHGEAVPDILAPGF</sequence>
<dbReference type="EMBL" id="LVLJ01000428">
    <property type="protein sequence ID" value="OAE34283.1"/>
    <property type="molecule type" value="Genomic_DNA"/>
</dbReference>
<evidence type="ECO:0000313" key="1">
    <source>
        <dbReference type="EMBL" id="OAE34283.1"/>
    </source>
</evidence>
<accession>A0A176WNV8</accession>
<dbReference type="InterPro" id="IPR036188">
    <property type="entry name" value="FAD/NAD-bd_sf"/>
</dbReference>
<organism evidence="1 2">
    <name type="scientific">Marchantia polymorpha subsp. ruderalis</name>
    <dbReference type="NCBI Taxonomy" id="1480154"/>
    <lineage>
        <taxon>Eukaryota</taxon>
        <taxon>Viridiplantae</taxon>
        <taxon>Streptophyta</taxon>
        <taxon>Embryophyta</taxon>
        <taxon>Marchantiophyta</taxon>
        <taxon>Marchantiopsida</taxon>
        <taxon>Marchantiidae</taxon>
        <taxon>Marchantiales</taxon>
        <taxon>Marchantiaceae</taxon>
        <taxon>Marchantia</taxon>
    </lineage>
</organism>
<dbReference type="AlphaFoldDB" id="A0A176WNV8"/>
<evidence type="ECO:0000313" key="2">
    <source>
        <dbReference type="Proteomes" id="UP000077202"/>
    </source>
</evidence>
<comment type="caution">
    <text evidence="1">The sequence shown here is derived from an EMBL/GenBank/DDBJ whole genome shotgun (WGS) entry which is preliminary data.</text>
</comment>
<name>A0A176WNV8_MARPO</name>
<keyword evidence="2" id="KW-1185">Reference proteome</keyword>
<proteinExistence type="predicted"/>
<dbReference type="Proteomes" id="UP000077202">
    <property type="component" value="Unassembled WGS sequence"/>
</dbReference>
<reference evidence="1" key="1">
    <citation type="submission" date="2016-03" db="EMBL/GenBank/DDBJ databases">
        <title>Mechanisms controlling the formation of the plant cell surface in tip-growing cells are functionally conserved among land plants.</title>
        <authorList>
            <person name="Honkanen S."/>
            <person name="Jones V.A."/>
            <person name="Morieri G."/>
            <person name="Champion C."/>
            <person name="Hetherington A.J."/>
            <person name="Kelly S."/>
            <person name="Saint-Marcoux D."/>
            <person name="Proust H."/>
            <person name="Prescott H."/>
            <person name="Dolan L."/>
        </authorList>
    </citation>
    <scope>NUCLEOTIDE SEQUENCE [LARGE SCALE GENOMIC DNA]</scope>
    <source>
        <tissue evidence="1">Whole gametophyte</tissue>
    </source>
</reference>
<gene>
    <name evidence="1" type="ORF">AXG93_1757s1000</name>
</gene>
<protein>
    <submittedName>
        <fullName evidence="1">Uncharacterized protein</fullName>
    </submittedName>
</protein>
<dbReference type="Gene3D" id="3.50.50.60">
    <property type="entry name" value="FAD/NAD(P)-binding domain"/>
    <property type="match status" value="1"/>
</dbReference>